<dbReference type="Pfam" id="PF25815">
    <property type="entry name" value="CTHRC1_C"/>
    <property type="match status" value="1"/>
</dbReference>
<dbReference type="AlphaFoldDB" id="A0A8B9WSS1"/>
<reference evidence="2" key="3">
    <citation type="submission" date="2025-09" db="UniProtKB">
        <authorList>
            <consortium name="Ensembl"/>
        </authorList>
    </citation>
    <scope>IDENTIFICATION</scope>
</reference>
<reference evidence="2" key="2">
    <citation type="submission" date="2025-08" db="UniProtKB">
        <authorList>
            <consortium name="Ensembl"/>
        </authorList>
    </citation>
    <scope>IDENTIFICATION</scope>
</reference>
<evidence type="ECO:0000313" key="3">
    <source>
        <dbReference type="Proteomes" id="UP000694520"/>
    </source>
</evidence>
<dbReference type="GeneTree" id="ENSGT00390000018094"/>
<evidence type="ECO:0000259" key="1">
    <source>
        <dbReference type="Pfam" id="PF25815"/>
    </source>
</evidence>
<dbReference type="InterPro" id="IPR057873">
    <property type="entry name" value="CTHRC1_C"/>
</dbReference>
<evidence type="ECO:0000313" key="2">
    <source>
        <dbReference type="Ensembl" id="ENSBGRP00000012158.1"/>
    </source>
</evidence>
<reference evidence="2" key="1">
    <citation type="submission" date="2019-05" db="EMBL/GenBank/DDBJ databases">
        <authorList>
            <person name="Zhang S."/>
            <person name="Liu J."/>
        </authorList>
    </citation>
    <scope>NUCLEOTIDE SEQUENCE [LARGE SCALE GENOMIC DNA]</scope>
</reference>
<dbReference type="Ensembl" id="ENSBGRT00000014020.1">
    <property type="protein sequence ID" value="ENSBGRP00000012158.1"/>
    <property type="gene ID" value="ENSBGRG00000007639.1"/>
</dbReference>
<protein>
    <recommendedName>
        <fullName evidence="1">CTHRC1 C-terminal domain-containing protein</fullName>
    </recommendedName>
</protein>
<dbReference type="Proteomes" id="UP000694520">
    <property type="component" value="Chromosome 18"/>
</dbReference>
<feature type="domain" description="CTHRC1 C-terminal" evidence="1">
    <location>
        <begin position="10"/>
        <end position="57"/>
    </location>
</feature>
<organism evidence="2 3">
    <name type="scientific">Bos mutus grunniens</name>
    <name type="common">Wild yak</name>
    <name type="synonym">Bos grunniens</name>
    <dbReference type="NCBI Taxonomy" id="30521"/>
    <lineage>
        <taxon>Eukaryota</taxon>
        <taxon>Metazoa</taxon>
        <taxon>Chordata</taxon>
        <taxon>Craniata</taxon>
        <taxon>Vertebrata</taxon>
        <taxon>Euteleostomi</taxon>
        <taxon>Mammalia</taxon>
        <taxon>Eutheria</taxon>
        <taxon>Laurasiatheria</taxon>
        <taxon>Artiodactyla</taxon>
        <taxon>Ruminantia</taxon>
        <taxon>Pecora</taxon>
        <taxon>Bovidae</taxon>
        <taxon>Bovinae</taxon>
        <taxon>Bos</taxon>
    </lineage>
</organism>
<keyword evidence="3" id="KW-1185">Reference proteome</keyword>
<accession>A0A8B9WSS1</accession>
<name>A0A8B9WSS1_BOSMU</name>
<proteinExistence type="predicted"/>
<sequence length="78" mass="8717">MYIHKDAFEQCPKSFVQRWYFTFNGAECSGPLPIEAIIYLDQGSPELNSTINIHRTSFGGQNGFGSLLQVKVSSTKSQ</sequence>